<dbReference type="PANTHER" id="PTHR31302:SF31">
    <property type="entry name" value="PHOSPHODIESTERASE YAEI"/>
    <property type="match status" value="1"/>
</dbReference>
<protein>
    <recommendedName>
        <fullName evidence="5">Metallophosphoesterase</fullName>
    </recommendedName>
</protein>
<evidence type="ECO:0008006" key="5">
    <source>
        <dbReference type="Google" id="ProtNLM"/>
    </source>
</evidence>
<dbReference type="PANTHER" id="PTHR31302">
    <property type="entry name" value="TRANSMEMBRANE PROTEIN WITH METALLOPHOSPHOESTERASE DOMAIN-RELATED"/>
    <property type="match status" value="1"/>
</dbReference>
<evidence type="ECO:0000256" key="1">
    <source>
        <dbReference type="ARBA" id="ARBA00022723"/>
    </source>
</evidence>
<evidence type="ECO:0000313" key="4">
    <source>
        <dbReference type="Proteomes" id="UP000232883"/>
    </source>
</evidence>
<evidence type="ECO:0000313" key="3">
    <source>
        <dbReference type="EMBL" id="AUD00818.1"/>
    </source>
</evidence>
<gene>
    <name evidence="3" type="ORF">CWM47_02690</name>
</gene>
<dbReference type="OrthoDB" id="356681at2"/>
<proteinExistence type="predicted"/>
<dbReference type="EMBL" id="CP025096">
    <property type="protein sequence ID" value="AUD00818.1"/>
    <property type="molecule type" value="Genomic_DNA"/>
</dbReference>
<dbReference type="InterPro" id="IPR029052">
    <property type="entry name" value="Metallo-depent_PP-like"/>
</dbReference>
<dbReference type="AlphaFoldDB" id="A0A2K8YTB3"/>
<keyword evidence="2" id="KW-0378">Hydrolase</keyword>
<reference evidence="3 4" key="1">
    <citation type="submission" date="2017-11" db="EMBL/GenBank/DDBJ databases">
        <title>Taxonomic description and genome sequences of Spirosoma HA7 sp. nov., isolated from pollen microhabitat of Corylus avellana.</title>
        <authorList>
            <person name="Ambika Manirajan B."/>
            <person name="Suarez C."/>
            <person name="Ratering S."/>
            <person name="Geissler-Plaum R."/>
            <person name="Cardinale M."/>
            <person name="Sylvia S."/>
        </authorList>
    </citation>
    <scope>NUCLEOTIDE SEQUENCE [LARGE SCALE GENOMIC DNA]</scope>
    <source>
        <strain evidence="3 4">HA7</strain>
    </source>
</reference>
<name>A0A2K8YTB3_9BACT</name>
<sequence>MQVQNANSILFAGVVDPAARDIDPQAGPDIDQSLAGSPPVDLRILLAHQPNLAKAAEAHFDLQLSGPTHAGQFFPWSILIRLFQPFAVGLKKWGSLWVYTNAGTGFWGPPFRLGTTSEITLIELVAFKNLVNLLAFLF</sequence>
<dbReference type="Proteomes" id="UP000232883">
    <property type="component" value="Chromosome"/>
</dbReference>
<dbReference type="InterPro" id="IPR051158">
    <property type="entry name" value="Metallophosphoesterase_sf"/>
</dbReference>
<evidence type="ECO:0000256" key="2">
    <source>
        <dbReference type="ARBA" id="ARBA00022801"/>
    </source>
</evidence>
<dbReference type="RefSeq" id="WP_100986241.1">
    <property type="nucleotide sequence ID" value="NZ_CP025096.1"/>
</dbReference>
<dbReference type="GO" id="GO:0009245">
    <property type="term" value="P:lipid A biosynthetic process"/>
    <property type="evidence" value="ECO:0007669"/>
    <property type="project" value="TreeGrafter"/>
</dbReference>
<dbReference type="GO" id="GO:0046872">
    <property type="term" value="F:metal ion binding"/>
    <property type="evidence" value="ECO:0007669"/>
    <property type="project" value="UniProtKB-KW"/>
</dbReference>
<organism evidence="3 4">
    <name type="scientific">Spirosoma pollinicola</name>
    <dbReference type="NCBI Taxonomy" id="2057025"/>
    <lineage>
        <taxon>Bacteria</taxon>
        <taxon>Pseudomonadati</taxon>
        <taxon>Bacteroidota</taxon>
        <taxon>Cytophagia</taxon>
        <taxon>Cytophagales</taxon>
        <taxon>Cytophagaceae</taxon>
        <taxon>Spirosoma</taxon>
    </lineage>
</organism>
<accession>A0A2K8YTB3</accession>
<keyword evidence="4" id="KW-1185">Reference proteome</keyword>
<dbReference type="SUPFAM" id="SSF56300">
    <property type="entry name" value="Metallo-dependent phosphatases"/>
    <property type="match status" value="1"/>
</dbReference>
<keyword evidence="1" id="KW-0479">Metal-binding</keyword>
<dbReference type="KEGG" id="spir:CWM47_02690"/>
<dbReference type="GO" id="GO:0008758">
    <property type="term" value="F:UDP-2,3-diacylglucosamine hydrolase activity"/>
    <property type="evidence" value="ECO:0007669"/>
    <property type="project" value="TreeGrafter"/>
</dbReference>
<dbReference type="GO" id="GO:0016020">
    <property type="term" value="C:membrane"/>
    <property type="evidence" value="ECO:0007669"/>
    <property type="project" value="GOC"/>
</dbReference>